<comment type="caution">
    <text evidence="1">The sequence shown here is derived from an EMBL/GenBank/DDBJ whole genome shotgun (WGS) entry which is preliminary data.</text>
</comment>
<gene>
    <name evidence="1" type="ORF">XDN619_LOCUS2352</name>
</gene>
<organism evidence="1 2">
    <name type="scientific">Rotaria magnacalcarata</name>
    <dbReference type="NCBI Taxonomy" id="392030"/>
    <lineage>
        <taxon>Eukaryota</taxon>
        <taxon>Metazoa</taxon>
        <taxon>Spiralia</taxon>
        <taxon>Gnathifera</taxon>
        <taxon>Rotifera</taxon>
        <taxon>Eurotatoria</taxon>
        <taxon>Bdelloidea</taxon>
        <taxon>Philodinida</taxon>
        <taxon>Philodinidae</taxon>
        <taxon>Rotaria</taxon>
    </lineage>
</organism>
<sequence length="152" mass="18094">MNTQEIMSLTGEVKFLLYKNREDEAIAVLSNIIHRLFTSNQYQRDEKMKDVLILSLLERLDINFKKNKYQDVVLDVAAIKQLGYDIYSDKNIFLIYHQAKTEVHNEKMLNDFKMFKLPSDEDIETTQENITIHHNAKNMFGRKRKILKRLKN</sequence>
<accession>A0A816M6G6</accession>
<proteinExistence type="predicted"/>
<dbReference type="EMBL" id="CAJNRG010000110">
    <property type="protein sequence ID" value="CAF1980627.1"/>
    <property type="molecule type" value="Genomic_DNA"/>
</dbReference>
<name>A0A816M6G6_9BILA</name>
<evidence type="ECO:0000313" key="2">
    <source>
        <dbReference type="Proteomes" id="UP000663887"/>
    </source>
</evidence>
<dbReference type="Proteomes" id="UP000663887">
    <property type="component" value="Unassembled WGS sequence"/>
</dbReference>
<dbReference type="AlphaFoldDB" id="A0A816M6G6"/>
<evidence type="ECO:0000313" key="1">
    <source>
        <dbReference type="EMBL" id="CAF1980627.1"/>
    </source>
</evidence>
<protein>
    <submittedName>
        <fullName evidence="1">Uncharacterized protein</fullName>
    </submittedName>
</protein>
<reference evidence="1" key="1">
    <citation type="submission" date="2021-02" db="EMBL/GenBank/DDBJ databases">
        <authorList>
            <person name="Nowell W R."/>
        </authorList>
    </citation>
    <scope>NUCLEOTIDE SEQUENCE</scope>
</reference>